<reference evidence="14 15" key="1">
    <citation type="journal article" date="2008" name="Nature">
        <title>The genome of the choanoflagellate Monosiga brevicollis and the origin of metazoans.</title>
        <authorList>
            <consortium name="JGI Sequencing"/>
            <person name="King N."/>
            <person name="Westbrook M.J."/>
            <person name="Young S.L."/>
            <person name="Kuo A."/>
            <person name="Abedin M."/>
            <person name="Chapman J."/>
            <person name="Fairclough S."/>
            <person name="Hellsten U."/>
            <person name="Isogai Y."/>
            <person name="Letunic I."/>
            <person name="Marr M."/>
            <person name="Pincus D."/>
            <person name="Putnam N."/>
            <person name="Rokas A."/>
            <person name="Wright K.J."/>
            <person name="Zuzow R."/>
            <person name="Dirks W."/>
            <person name="Good M."/>
            <person name="Goodstein D."/>
            <person name="Lemons D."/>
            <person name="Li W."/>
            <person name="Lyons J.B."/>
            <person name="Morris A."/>
            <person name="Nichols S."/>
            <person name="Richter D.J."/>
            <person name="Salamov A."/>
            <person name="Bork P."/>
            <person name="Lim W.A."/>
            <person name="Manning G."/>
            <person name="Miller W.T."/>
            <person name="McGinnis W."/>
            <person name="Shapiro H."/>
            <person name="Tjian R."/>
            <person name="Grigoriev I.V."/>
            <person name="Rokhsar D."/>
        </authorList>
    </citation>
    <scope>NUCLEOTIDE SEQUENCE [LARGE SCALE GENOMIC DNA]</scope>
    <source>
        <strain evidence="15">MX1 / ATCC 50154</strain>
    </source>
</reference>
<evidence type="ECO:0000256" key="7">
    <source>
        <dbReference type="ARBA" id="ARBA00022723"/>
    </source>
</evidence>
<dbReference type="InterPro" id="IPR036900">
    <property type="entry name" value="A-D-PHexomutase_C_sf"/>
</dbReference>
<dbReference type="KEGG" id="mbr:MONBRDRAFT_36937"/>
<dbReference type="PROSITE" id="PS00710">
    <property type="entry name" value="PGM_PMM"/>
    <property type="match status" value="1"/>
</dbReference>
<sequence length="610" mass="67665">MDTKLQEQCGFWLKYDKYPDTLEEAKRLFASMDTEEIERRFGSRMTFGTAGLRAPMQAGWACMNDLTVIQASQGLAKHVLEHTSANNHLAFRVVIGFDGRHNSSRFAMRAARAFKQLGAEVYLFGEMVPTPFIPFAVSHLQCAAGIMVTASHNPKQDNGYKVYWSNAAQIISPTDKEIAAKIEDNLEPWPQAWDPLTEGDTVDALAEISDAYFQAARLIASPHCFVNISCTPTGTISSQQYLASSIDRNKLKITYTAMHGVGYRYVEQVFSAFGLPGFIPVAEQVQPDPEFPTVEYPNPEEGKGALQLAMATAERHSSGLILANDPDADRLAIAVLHDGKWHILTGNEIGSLFAWWLVHNYRTQHPGGSMDNVFMLASTVSSKMLQTMANVEGFQFDETLTGFKWLGNRAIDLMSANHEVLFSYEEAIGFCIGTNVVDKDGVTAAAVAAEMALFLAAEDKTLVNKLEELYALYGYHATFNSYYICHDKMIIDRIFGNIRKDGRYPDKLAGVPVRAVRDVTMGFDSSQPDHVSRLPVQSGHMITFVLENNLTITFRTSGTEPKIKFYSELISSGSTASERQAVDEQLRSLVTRTVEDLMQPAINGLVPKKD</sequence>
<feature type="domain" description="Alpha-D-phosphohexomutase alpha/beta/alpha" evidence="11">
    <location>
        <begin position="45"/>
        <end position="185"/>
    </location>
</feature>
<dbReference type="FunFam" id="3.40.120.10:FF:000035">
    <property type="entry name" value="Pgm3p"/>
    <property type="match status" value="1"/>
</dbReference>
<evidence type="ECO:0008006" key="16">
    <source>
        <dbReference type="Google" id="ProtNLM"/>
    </source>
</evidence>
<protein>
    <recommendedName>
        <fullName evidence="16">Phosphoglucomutase</fullName>
    </recommendedName>
</protein>
<evidence type="ECO:0000256" key="2">
    <source>
        <dbReference type="ARBA" id="ARBA00004496"/>
    </source>
</evidence>
<evidence type="ECO:0000313" key="15">
    <source>
        <dbReference type="Proteomes" id="UP000001357"/>
    </source>
</evidence>
<dbReference type="PANTHER" id="PTHR45745:SF1">
    <property type="entry name" value="PHOSPHOGLUCOMUTASE 2B-RELATED"/>
    <property type="match status" value="1"/>
</dbReference>
<gene>
    <name evidence="14" type="ORF">MONBRDRAFT_36937</name>
</gene>
<dbReference type="OMA" id="GYCVDPE"/>
<evidence type="ECO:0000313" key="14">
    <source>
        <dbReference type="EMBL" id="EDQ89468.1"/>
    </source>
</evidence>
<dbReference type="Gene3D" id="3.40.120.10">
    <property type="entry name" value="Alpha-D-Glucose-1,6-Bisphosphate, subunit A, domain 3"/>
    <property type="match status" value="3"/>
</dbReference>
<evidence type="ECO:0000256" key="8">
    <source>
        <dbReference type="ARBA" id="ARBA00022842"/>
    </source>
</evidence>
<dbReference type="CDD" id="cd05799">
    <property type="entry name" value="PGM2"/>
    <property type="match status" value="1"/>
</dbReference>
<accession>A9UYI7</accession>
<feature type="domain" description="Alpha-D-phosphohexomutase alpha/beta/alpha" evidence="12">
    <location>
        <begin position="244"/>
        <end position="334"/>
    </location>
</feature>
<dbReference type="GO" id="GO:0008973">
    <property type="term" value="F:phosphopentomutase activity"/>
    <property type="evidence" value="ECO:0000318"/>
    <property type="project" value="GO_Central"/>
</dbReference>
<feature type="domain" description="Alpha-D-phosphohexomutase alpha/beta/alpha" evidence="13">
    <location>
        <begin position="346"/>
        <end position="472"/>
    </location>
</feature>
<dbReference type="Proteomes" id="UP000001357">
    <property type="component" value="Unassembled WGS sequence"/>
</dbReference>
<evidence type="ECO:0000259" key="13">
    <source>
        <dbReference type="Pfam" id="PF02880"/>
    </source>
</evidence>
<dbReference type="InterPro" id="IPR016055">
    <property type="entry name" value="A-D-PHexomutase_a/b/a-I/II/III"/>
</dbReference>
<dbReference type="AlphaFoldDB" id="A9UYI7"/>
<dbReference type="InterPro" id="IPR005841">
    <property type="entry name" value="Alpha-D-phosphohexomutase_SF"/>
</dbReference>
<dbReference type="EMBL" id="CH991550">
    <property type="protein sequence ID" value="EDQ89468.1"/>
    <property type="molecule type" value="Genomic_DNA"/>
</dbReference>
<dbReference type="InterPro" id="IPR005844">
    <property type="entry name" value="A-D-PHexomutase_a/b/a-I"/>
</dbReference>
<keyword evidence="7" id="KW-0479">Metal-binding</keyword>
<dbReference type="Pfam" id="PF02879">
    <property type="entry name" value="PGM_PMM_II"/>
    <property type="match status" value="1"/>
</dbReference>
<dbReference type="SUPFAM" id="SSF55957">
    <property type="entry name" value="Phosphoglucomutase, C-terminal domain"/>
    <property type="match status" value="1"/>
</dbReference>
<keyword evidence="9" id="KW-0413">Isomerase</keyword>
<evidence type="ECO:0000256" key="3">
    <source>
        <dbReference type="ARBA" id="ARBA00010231"/>
    </source>
</evidence>
<dbReference type="GO" id="GO:0006166">
    <property type="term" value="P:purine ribonucleoside salvage"/>
    <property type="evidence" value="ECO:0000318"/>
    <property type="project" value="GO_Central"/>
</dbReference>
<dbReference type="InterPro" id="IPR005846">
    <property type="entry name" value="A-D-PHexomutase_a/b/a-III"/>
</dbReference>
<keyword evidence="4" id="KW-0963">Cytoplasm</keyword>
<comment type="cofactor">
    <cofactor evidence="1">
        <name>Mg(2+)</name>
        <dbReference type="ChEBI" id="CHEBI:18420"/>
    </cofactor>
</comment>
<proteinExistence type="inferred from homology"/>
<keyword evidence="8" id="KW-0460">Magnesium</keyword>
<evidence type="ECO:0000256" key="6">
    <source>
        <dbReference type="ARBA" id="ARBA00022553"/>
    </source>
</evidence>
<evidence type="ECO:0000256" key="10">
    <source>
        <dbReference type="ARBA" id="ARBA00023277"/>
    </source>
</evidence>
<comment type="subcellular location">
    <subcellularLocation>
        <location evidence="2">Cytoplasm</location>
    </subcellularLocation>
</comment>
<dbReference type="PANTHER" id="PTHR45745">
    <property type="entry name" value="PHOSPHOMANNOMUTASE 45A"/>
    <property type="match status" value="1"/>
</dbReference>
<dbReference type="GeneID" id="5890744"/>
<dbReference type="GO" id="GO:0005737">
    <property type="term" value="C:cytoplasm"/>
    <property type="evidence" value="ECO:0007669"/>
    <property type="project" value="UniProtKB-SubCell"/>
</dbReference>
<comment type="similarity">
    <text evidence="3">Belongs to the phosphohexose mutase family.</text>
</comment>
<keyword evidence="15" id="KW-1185">Reference proteome</keyword>
<dbReference type="PRINTS" id="PR00509">
    <property type="entry name" value="PGMPMM"/>
</dbReference>
<dbReference type="STRING" id="81824.A9UYI7"/>
<evidence type="ECO:0000256" key="9">
    <source>
        <dbReference type="ARBA" id="ARBA00023235"/>
    </source>
</evidence>
<dbReference type="GO" id="GO:0000287">
    <property type="term" value="F:magnesium ion binding"/>
    <property type="evidence" value="ECO:0007669"/>
    <property type="project" value="InterPro"/>
</dbReference>
<dbReference type="eggNOG" id="KOG1220">
    <property type="taxonomic scope" value="Eukaryota"/>
</dbReference>
<keyword evidence="5" id="KW-0313">Glucose metabolism</keyword>
<name>A9UYI7_MONBE</name>
<dbReference type="FunCoup" id="A9UYI7">
    <property type="interactions" value="943"/>
</dbReference>
<evidence type="ECO:0000256" key="5">
    <source>
        <dbReference type="ARBA" id="ARBA00022526"/>
    </source>
</evidence>
<keyword evidence="10" id="KW-0119">Carbohydrate metabolism</keyword>
<dbReference type="GO" id="GO:0006006">
    <property type="term" value="P:glucose metabolic process"/>
    <property type="evidence" value="ECO:0007669"/>
    <property type="project" value="UniProtKB-KW"/>
</dbReference>
<dbReference type="InterPro" id="IPR005845">
    <property type="entry name" value="A-D-PHexomutase_a/b/a-II"/>
</dbReference>
<dbReference type="InterPro" id="IPR016066">
    <property type="entry name" value="A-D-PHexomutase_CS"/>
</dbReference>
<keyword evidence="6" id="KW-0597">Phosphoprotein</keyword>
<dbReference type="Pfam" id="PF02880">
    <property type="entry name" value="PGM_PMM_III"/>
    <property type="match status" value="1"/>
</dbReference>
<evidence type="ECO:0000256" key="1">
    <source>
        <dbReference type="ARBA" id="ARBA00001946"/>
    </source>
</evidence>
<dbReference type="SUPFAM" id="SSF53738">
    <property type="entry name" value="Phosphoglucomutase, first 3 domains"/>
    <property type="match status" value="3"/>
</dbReference>
<evidence type="ECO:0000259" key="12">
    <source>
        <dbReference type="Pfam" id="PF02879"/>
    </source>
</evidence>
<organism evidence="14 15">
    <name type="scientific">Monosiga brevicollis</name>
    <name type="common">Choanoflagellate</name>
    <dbReference type="NCBI Taxonomy" id="81824"/>
    <lineage>
        <taxon>Eukaryota</taxon>
        <taxon>Choanoflagellata</taxon>
        <taxon>Craspedida</taxon>
        <taxon>Salpingoecidae</taxon>
        <taxon>Monosiga</taxon>
    </lineage>
</organism>
<dbReference type="InParanoid" id="A9UYI7"/>
<evidence type="ECO:0000259" key="11">
    <source>
        <dbReference type="Pfam" id="PF02878"/>
    </source>
</evidence>
<dbReference type="RefSeq" id="XP_001745497.1">
    <property type="nucleotide sequence ID" value="XM_001745445.1"/>
</dbReference>
<evidence type="ECO:0000256" key="4">
    <source>
        <dbReference type="ARBA" id="ARBA00022490"/>
    </source>
</evidence>
<dbReference type="Pfam" id="PF02878">
    <property type="entry name" value="PGM_PMM_I"/>
    <property type="match status" value="1"/>
</dbReference>